<evidence type="ECO:0000256" key="13">
    <source>
        <dbReference type="NCBIfam" id="TIGR02402"/>
    </source>
</evidence>
<dbReference type="InterPro" id="IPR004193">
    <property type="entry name" value="Glyco_hydro_13_N"/>
</dbReference>
<evidence type="ECO:0000256" key="3">
    <source>
        <dbReference type="ARBA" id="ARBA00008061"/>
    </source>
</evidence>
<dbReference type="STRING" id="1173020.Cha6605_3114"/>
<evidence type="ECO:0000256" key="5">
    <source>
        <dbReference type="ARBA" id="ARBA00015938"/>
    </source>
</evidence>
<keyword evidence="6" id="KW-0963">Cytoplasm</keyword>
<dbReference type="Pfam" id="PF02922">
    <property type="entry name" value="CBM_48"/>
    <property type="match status" value="1"/>
</dbReference>
<dbReference type="PATRIC" id="fig|1173020.3.peg.3563"/>
<organism evidence="18 19">
    <name type="scientific">Chamaesiphon minutus (strain ATCC 27169 / PCC 6605)</name>
    <dbReference type="NCBI Taxonomy" id="1173020"/>
    <lineage>
        <taxon>Bacteria</taxon>
        <taxon>Bacillati</taxon>
        <taxon>Cyanobacteriota</taxon>
        <taxon>Cyanophyceae</taxon>
        <taxon>Gomontiellales</taxon>
        <taxon>Chamaesiphonaceae</taxon>
        <taxon>Chamaesiphon</taxon>
    </lineage>
</organism>
<feature type="active site" description="Proton donor" evidence="15">
    <location>
        <position position="313"/>
    </location>
</feature>
<reference evidence="18 19" key="1">
    <citation type="submission" date="2012-05" db="EMBL/GenBank/DDBJ databases">
        <title>Finished chromosome of genome of Chamaesiphon sp. PCC 6605.</title>
        <authorList>
            <consortium name="US DOE Joint Genome Institute"/>
            <person name="Gugger M."/>
            <person name="Coursin T."/>
            <person name="Rippka R."/>
            <person name="Tandeau De Marsac N."/>
            <person name="Huntemann M."/>
            <person name="Wei C.-L."/>
            <person name="Han J."/>
            <person name="Detter J.C."/>
            <person name="Han C."/>
            <person name="Tapia R."/>
            <person name="Chen A."/>
            <person name="Kyrpides N."/>
            <person name="Mavromatis K."/>
            <person name="Markowitz V."/>
            <person name="Szeto E."/>
            <person name="Ivanova N."/>
            <person name="Pagani I."/>
            <person name="Pati A."/>
            <person name="Goodwin L."/>
            <person name="Nordberg H.P."/>
            <person name="Cantor M.N."/>
            <person name="Hua S.X."/>
            <person name="Woyke T."/>
            <person name="Kerfeld C.A."/>
        </authorList>
    </citation>
    <scope>NUCLEOTIDE SEQUENCE [LARGE SCALE GENOMIC DNA]</scope>
    <source>
        <strain evidence="19">ATCC 27169 / PCC 6605</strain>
    </source>
</reference>
<sequence>MRSDRLDLNDIFSKGKAIVKVGAWYVGGDRCQFTVWAPSAKEVSLKIVAPSERVLPMQPIEFGYWQLTEQIAPGTNYLYQLDGDLERPDPASHSQPQGVHGASEPIEHDTFAWSDREWSNLPLAELIIYELHTGTFTPEGTFDAIVSRLPYLKNLGVNAIEVMPISQFPGDRNWGYDGVYPFAVQDSYGGVDGLKRLVDACHQQGIAAFLDVVYNHFGPEGCYVDDYAPYYIDKFQCLWGNALNFDGAGSYGVRNYFIQNALYWLETFHIDGLRIDASDNIFDLNAKHFLQELAEATAELSDRAGRSFYLIAENDLSDVRLTRTAEQGGYGLDAQWNDAFHHCVHTVLTGEQSGYYKDYGTFEQLAKAYKQGFVYSWDYSPDRQRWHGSDSSDLPGQNMVVCIQNHDQVGNRILGDRLSQLVSFDALKVAAAALFMAPNIPLLFMGEEYAEAAPFLYFVSHTDPELIAAVRAGRKKEFAHFHQEQDYIDPESMEAFDRSKLQWEISQQGKHQVMFSLYQHLIQLRRTIPALRQLNKQNLDAIGLPEERVLLLHRWCDEGAIFCLLNFDRDDISFAPTIPAGNWQKILDSAEEKWLGAGSLMPEALNSSDRAITLRASSFALYQSTST</sequence>
<dbReference type="AlphaFoldDB" id="K9UI45"/>
<dbReference type="CDD" id="cd02853">
    <property type="entry name" value="E_set_MTHase_like_N"/>
    <property type="match status" value="1"/>
</dbReference>
<dbReference type="InterPro" id="IPR017853">
    <property type="entry name" value="GH"/>
</dbReference>
<dbReference type="UniPathway" id="UPA00299"/>
<comment type="catalytic activity">
    <reaction evidence="12 14">
        <text>hydrolysis of (1-&gt;4)-alpha-D-glucosidic linkage in 4-alpha-D-[(1-&gt;4)-alpha-D-glucanosyl]n trehalose to yield trehalose and (1-&gt;4)-alpha-D-glucan.</text>
        <dbReference type="EC" id="3.2.1.141"/>
    </reaction>
</comment>
<comment type="similarity">
    <text evidence="3 14">Belongs to the glycosyl hydrolase 13 family.</text>
</comment>
<evidence type="ECO:0000256" key="4">
    <source>
        <dbReference type="ARBA" id="ARBA00012268"/>
    </source>
</evidence>
<comment type="pathway">
    <text evidence="2 14">Glycan biosynthesis; trehalose biosynthesis.</text>
</comment>
<evidence type="ECO:0000256" key="16">
    <source>
        <dbReference type="PIRSR" id="PIRSR006337-3"/>
    </source>
</evidence>
<evidence type="ECO:0000256" key="12">
    <source>
        <dbReference type="ARBA" id="ARBA00034013"/>
    </source>
</evidence>
<evidence type="ECO:0000256" key="6">
    <source>
        <dbReference type="ARBA" id="ARBA00022490"/>
    </source>
</evidence>
<keyword evidence="8" id="KW-0119">Carbohydrate metabolism</keyword>
<dbReference type="NCBIfam" id="TIGR02402">
    <property type="entry name" value="trehalose_TreZ"/>
    <property type="match status" value="1"/>
</dbReference>
<dbReference type="Pfam" id="PF00128">
    <property type="entry name" value="Alpha-amylase"/>
    <property type="match status" value="1"/>
</dbReference>
<dbReference type="GO" id="GO:0005737">
    <property type="term" value="C:cytoplasm"/>
    <property type="evidence" value="ECO:0007669"/>
    <property type="project" value="UniProtKB-SubCell"/>
</dbReference>
<dbReference type="EMBL" id="CP003600">
    <property type="protein sequence ID" value="AFY94136.1"/>
    <property type="molecule type" value="Genomic_DNA"/>
</dbReference>
<protein>
    <recommendedName>
        <fullName evidence="5 13">Malto-oligosyltrehalose trehalohydrolase</fullName>
        <shortName evidence="14">MTHase</shortName>
        <ecNumber evidence="4 13">3.2.1.141</ecNumber>
    </recommendedName>
    <alternativeName>
        <fullName evidence="11 14">4-alpha-D-((1-&gt;4)-alpha-D-glucano)trehalose trehalohydrolase</fullName>
    </alternativeName>
    <alternativeName>
        <fullName evidence="10 14">Maltooligosyl trehalose trehalohydrolase</fullName>
    </alternativeName>
</protein>
<dbReference type="EC" id="3.2.1.141" evidence="4 13"/>
<dbReference type="SUPFAM" id="SSF51445">
    <property type="entry name" value="(Trans)glycosidases"/>
    <property type="match status" value="1"/>
</dbReference>
<dbReference type="GO" id="GO:0005992">
    <property type="term" value="P:trehalose biosynthetic process"/>
    <property type="evidence" value="ECO:0007669"/>
    <property type="project" value="UniProtKB-UniRule"/>
</dbReference>
<evidence type="ECO:0000256" key="9">
    <source>
        <dbReference type="ARBA" id="ARBA00023295"/>
    </source>
</evidence>
<dbReference type="SMART" id="SM00642">
    <property type="entry name" value="Aamy"/>
    <property type="match status" value="1"/>
</dbReference>
<feature type="domain" description="Glycosyl hydrolase family 13 catalytic" evidence="17">
    <location>
        <begin position="130"/>
        <end position="474"/>
    </location>
</feature>
<evidence type="ECO:0000256" key="2">
    <source>
        <dbReference type="ARBA" id="ARBA00005199"/>
    </source>
</evidence>
<evidence type="ECO:0000313" key="19">
    <source>
        <dbReference type="Proteomes" id="UP000010366"/>
    </source>
</evidence>
<dbReference type="KEGG" id="cmp:Cha6605_3114"/>
<dbReference type="InterPro" id="IPR012768">
    <property type="entry name" value="Trehalose_TreZ"/>
</dbReference>
<evidence type="ECO:0000256" key="15">
    <source>
        <dbReference type="PIRSR" id="PIRSR006337-1"/>
    </source>
</evidence>
<evidence type="ECO:0000256" key="7">
    <source>
        <dbReference type="ARBA" id="ARBA00022801"/>
    </source>
</evidence>
<proteinExistence type="inferred from homology"/>
<gene>
    <name evidence="18" type="ORF">Cha6605_3114</name>
</gene>
<dbReference type="CDD" id="cd11325">
    <property type="entry name" value="AmyAc_GTHase"/>
    <property type="match status" value="1"/>
</dbReference>
<accession>K9UI45</accession>
<dbReference type="eggNOG" id="COG0296">
    <property type="taxonomic scope" value="Bacteria"/>
</dbReference>
<evidence type="ECO:0000256" key="1">
    <source>
        <dbReference type="ARBA" id="ARBA00004496"/>
    </source>
</evidence>
<dbReference type="PIRSF" id="PIRSF006337">
    <property type="entry name" value="Trehalose_TreZ"/>
    <property type="match status" value="1"/>
</dbReference>
<dbReference type="HOGENOM" id="CLU_020726_2_0_3"/>
<dbReference type="Gene3D" id="3.20.20.80">
    <property type="entry name" value="Glycosidases"/>
    <property type="match status" value="1"/>
</dbReference>
<dbReference type="InterPro" id="IPR044901">
    <property type="entry name" value="Trehalose_TreZ_E-set_sf"/>
</dbReference>
<dbReference type="PANTHER" id="PTHR43651">
    <property type="entry name" value="1,4-ALPHA-GLUCAN-BRANCHING ENZYME"/>
    <property type="match status" value="1"/>
</dbReference>
<dbReference type="InterPro" id="IPR006047">
    <property type="entry name" value="GH13_cat_dom"/>
</dbReference>
<dbReference type="Gene3D" id="1.10.10.760">
    <property type="entry name" value="E-set domains of sugar-utilizing enzymes"/>
    <property type="match status" value="1"/>
</dbReference>
<comment type="subcellular location">
    <subcellularLocation>
        <location evidence="1 15">Cytoplasm</location>
    </subcellularLocation>
</comment>
<dbReference type="InterPro" id="IPR013783">
    <property type="entry name" value="Ig-like_fold"/>
</dbReference>
<dbReference type="SUPFAM" id="SSF81296">
    <property type="entry name" value="E set domains"/>
    <property type="match status" value="1"/>
</dbReference>
<dbReference type="Gene3D" id="2.60.40.10">
    <property type="entry name" value="Immunoglobulins"/>
    <property type="match status" value="1"/>
</dbReference>
<dbReference type="PANTHER" id="PTHR43651:SF11">
    <property type="entry name" value="MALTO-OLIGOSYLTREHALOSE TREHALOHYDROLASE"/>
    <property type="match status" value="1"/>
</dbReference>
<dbReference type="InterPro" id="IPR014756">
    <property type="entry name" value="Ig_E-set"/>
</dbReference>
<keyword evidence="7 14" id="KW-0378">Hydrolase</keyword>
<evidence type="ECO:0000256" key="8">
    <source>
        <dbReference type="ARBA" id="ARBA00023277"/>
    </source>
</evidence>
<evidence type="ECO:0000256" key="14">
    <source>
        <dbReference type="PIRNR" id="PIRNR006337"/>
    </source>
</evidence>
<name>K9UI45_CHAP6</name>
<evidence type="ECO:0000256" key="11">
    <source>
        <dbReference type="ARBA" id="ARBA00033284"/>
    </source>
</evidence>
<keyword evidence="9 14" id="KW-0326">Glycosidase</keyword>
<evidence type="ECO:0000259" key="17">
    <source>
        <dbReference type="SMART" id="SM00642"/>
    </source>
</evidence>
<dbReference type="Proteomes" id="UP000010366">
    <property type="component" value="Chromosome"/>
</dbReference>
<dbReference type="GO" id="GO:0033942">
    <property type="term" value="F:4-alpha-D-(1-&gt;4)-alpha-D-glucanotrehalose trehalohydrolase activity"/>
    <property type="evidence" value="ECO:0007669"/>
    <property type="project" value="UniProtKB-EC"/>
</dbReference>
<keyword evidence="19" id="KW-1185">Reference proteome</keyword>
<evidence type="ECO:0000313" key="18">
    <source>
        <dbReference type="EMBL" id="AFY94136.1"/>
    </source>
</evidence>
<feature type="site" description="Transition state stabilizer" evidence="16">
    <location>
        <position position="407"/>
    </location>
</feature>
<feature type="active site" description="Nucleophile" evidence="15">
    <location>
        <position position="276"/>
    </location>
</feature>
<evidence type="ECO:0000256" key="10">
    <source>
        <dbReference type="ARBA" id="ARBA00032057"/>
    </source>
</evidence>